<dbReference type="GeneID" id="19013658"/>
<reference evidence="17 18" key="1">
    <citation type="submission" date="2011-10" db="EMBL/GenBank/DDBJ databases">
        <authorList>
            <person name="Genoscope - CEA"/>
        </authorList>
    </citation>
    <scope>NUCLEOTIDE SEQUENCE [LARGE SCALE GENOMIC DNA]</scope>
    <source>
        <strain evidence="17 18">RCC 1105</strain>
    </source>
</reference>
<dbReference type="Proteomes" id="UP000198341">
    <property type="component" value="Chromosome 9"/>
</dbReference>
<dbReference type="GO" id="GO:0008270">
    <property type="term" value="F:zinc ion binding"/>
    <property type="evidence" value="ECO:0007669"/>
    <property type="project" value="UniProtKB-KW"/>
</dbReference>
<dbReference type="GO" id="GO:0061630">
    <property type="term" value="F:ubiquitin protein ligase activity"/>
    <property type="evidence" value="ECO:0007669"/>
    <property type="project" value="UniProtKB-EC"/>
</dbReference>
<sequence length="1091" mass="118334">MSSALAQSAGRLKVCSLFCGCGAFDFGLAQAGHEIIMQTEADDCAREVLTSRFQGIFQPTHASSVVELPEETDVLTCSLGGVSGSSLIGHSENEGTVYDHQIGELETGWRESWSSNSVQSKMKQVLRLAKNRFTGRCVPWVVVDCGSERILDTADEGQPPIIAELVREFEQLGFRWAHRVVQPTAFGIPDDRGRLVFLASRHGDPREVLLVDEDTTTSSNMNSASDLASQRMNNKNAPTLFARCGFTLLEDEDEDGSQFQRATPKYKASTINVCADARPDRDSVVCSVDGQLAPLDVSDAESLQGLLPGWTVVSPPGVSRTSEAVVGEILNRWRALSATGGCVPLAEWIGRRLSDPYGNGKGFDSKRKSAQKFPKWCDGNIVNANEINPRDVRWATTTGANSLCAQEAAVAAMTALNNSNGELGGFKWPQHAYNIGHGRVSHPMKRIPKPEFLKHPEAREKTALKAYLRTTLENCAGMNNNPGGIEGYIPREVILACVRATREAGMAPPPPLAALERQFGGAGKEVAPPASRILAGADRKNLTGSHSERDLLAAETLLVTTTATASGVAIRNGGVGSRNGTDVLNVAGGKRQNGAAMNNNDNNNNNKESSKRQKSSLKPMGAAPVEEEVVEPDDGSFIVAGIRMMKPRESQIVWAKLPGHPHWPGLRVDEVKHGDVVPKAAKQMQKDGNDVCVVFFGEKSFGWLPETSIVDFEVGYKQHSHAPVRGKARFLNALKYANAEKELRKNEAKNGLANGNVGGRATTVANAAAAAAGPNGALVPPANPMGAVEPIDYEAVERNKKEVEKALSEGRCPCKMCENVKSIRDANPETCLRLRCISASTSGKTGAKLASQGGKAVGKMISILWPLDDARYIAEVISYDARELKHLVRYVEDDVREYVSLWEEDVQFVRSGVLGEQTSSQQGGTTAVVKGEEELTGFFGVHTSNTNRGGRATTTSRTDDEDDNGPLSNEGALSAKIIGALPLEKVETKRSLENKTVKELTAEVKENQTKKCPRSKTKFEGPYPLEKAELVDFVLHLRGEPVCSVCFDQFEEGEYVRVLPCAHRYHIECVDRWLASKSIRCPVCQHPADER</sequence>
<evidence type="ECO:0000256" key="3">
    <source>
        <dbReference type="ARBA" id="ARBA00012483"/>
    </source>
</evidence>
<keyword evidence="9" id="KW-0833">Ubl conjugation pathway</keyword>
<evidence type="ECO:0000256" key="8">
    <source>
        <dbReference type="ARBA" id="ARBA00022771"/>
    </source>
</evidence>
<evidence type="ECO:0000256" key="13">
    <source>
        <dbReference type="PROSITE-ProRule" id="PRU00175"/>
    </source>
</evidence>
<name>K8FI79_9CHLO</name>
<dbReference type="RefSeq" id="XP_007510964.1">
    <property type="nucleotide sequence ID" value="XM_007510902.1"/>
</dbReference>
<dbReference type="Gene3D" id="3.40.50.150">
    <property type="entry name" value="Vaccinia Virus protein VP39"/>
    <property type="match status" value="2"/>
</dbReference>
<evidence type="ECO:0000256" key="4">
    <source>
        <dbReference type="ARBA" id="ARBA00022603"/>
    </source>
</evidence>
<evidence type="ECO:0000256" key="1">
    <source>
        <dbReference type="ARBA" id="ARBA00000900"/>
    </source>
</evidence>
<dbReference type="SMART" id="SM00744">
    <property type="entry name" value="RINGv"/>
    <property type="match status" value="1"/>
</dbReference>
<comment type="catalytic activity">
    <reaction evidence="1">
        <text>S-ubiquitinyl-[E2 ubiquitin-conjugating enzyme]-L-cysteine + [acceptor protein]-L-lysine = [E2 ubiquitin-conjugating enzyme]-L-cysteine + N(6)-ubiquitinyl-[acceptor protein]-L-lysine.</text>
        <dbReference type="EC" id="2.3.2.27"/>
    </reaction>
</comment>
<dbReference type="Gene3D" id="2.30.30.140">
    <property type="match status" value="1"/>
</dbReference>
<keyword evidence="10" id="KW-0862">Zinc</keyword>
<feature type="domain" description="PWWP" evidence="16">
    <location>
        <begin position="649"/>
        <end position="715"/>
    </location>
</feature>
<dbReference type="SUPFAM" id="SSF57850">
    <property type="entry name" value="RING/U-box"/>
    <property type="match status" value="1"/>
</dbReference>
<keyword evidence="18" id="KW-1185">Reference proteome</keyword>
<dbReference type="GO" id="GO:0006511">
    <property type="term" value="P:ubiquitin-dependent protein catabolic process"/>
    <property type="evidence" value="ECO:0007669"/>
    <property type="project" value="TreeGrafter"/>
</dbReference>
<dbReference type="Pfam" id="PF00855">
    <property type="entry name" value="PWWP"/>
    <property type="match status" value="1"/>
</dbReference>
<dbReference type="PROSITE" id="PS50089">
    <property type="entry name" value="ZF_RING_2"/>
    <property type="match status" value="1"/>
</dbReference>
<dbReference type="GO" id="GO:0016567">
    <property type="term" value="P:protein ubiquitination"/>
    <property type="evidence" value="ECO:0007669"/>
    <property type="project" value="TreeGrafter"/>
</dbReference>
<gene>
    <name evidence="17" type="ORF">Bathy09g01510</name>
</gene>
<feature type="domain" description="RING-type" evidence="15">
    <location>
        <begin position="1043"/>
        <end position="1085"/>
    </location>
</feature>
<keyword evidence="8 13" id="KW-0863">Zinc-finger</keyword>
<dbReference type="InterPro" id="IPR001841">
    <property type="entry name" value="Znf_RING"/>
</dbReference>
<evidence type="ECO:0000313" key="17">
    <source>
        <dbReference type="EMBL" id="CCO66524.1"/>
    </source>
</evidence>
<evidence type="ECO:0000259" key="15">
    <source>
        <dbReference type="PROSITE" id="PS50089"/>
    </source>
</evidence>
<keyword evidence="11" id="KW-1133">Transmembrane helix</keyword>
<dbReference type="SUPFAM" id="SSF63748">
    <property type="entry name" value="Tudor/PWWP/MBT"/>
    <property type="match status" value="1"/>
</dbReference>
<evidence type="ECO:0000259" key="16">
    <source>
        <dbReference type="PROSITE" id="PS50812"/>
    </source>
</evidence>
<dbReference type="SMART" id="SM00293">
    <property type="entry name" value="PWWP"/>
    <property type="match status" value="1"/>
</dbReference>
<comment type="subcellular location">
    <subcellularLocation>
        <location evidence="2">Membrane</location>
        <topology evidence="2">Multi-pass membrane protein</topology>
    </subcellularLocation>
</comment>
<dbReference type="Pfam" id="PF13639">
    <property type="entry name" value="zf-RING_2"/>
    <property type="match status" value="1"/>
</dbReference>
<dbReference type="Gene3D" id="3.90.120.10">
    <property type="entry name" value="DNA Methylase, subunit A, domain 2"/>
    <property type="match status" value="1"/>
</dbReference>
<dbReference type="InterPro" id="IPR011016">
    <property type="entry name" value="Znf_RING-CH"/>
</dbReference>
<dbReference type="PANTHER" id="PTHR45977:SF4">
    <property type="entry name" value="RING-TYPE DOMAIN-CONTAINING PROTEIN"/>
    <property type="match status" value="1"/>
</dbReference>
<keyword evidence="4" id="KW-0489">Methyltransferase</keyword>
<evidence type="ECO:0000256" key="5">
    <source>
        <dbReference type="ARBA" id="ARBA00022679"/>
    </source>
</evidence>
<accession>K8FI79</accession>
<dbReference type="PROSITE" id="PS50812">
    <property type="entry name" value="PWWP"/>
    <property type="match status" value="1"/>
</dbReference>
<dbReference type="InterPro" id="IPR001525">
    <property type="entry name" value="C5_MeTfrase"/>
</dbReference>
<keyword evidence="7" id="KW-0479">Metal-binding</keyword>
<dbReference type="EC" id="2.3.2.27" evidence="3"/>
<dbReference type="OrthoDB" id="62853at2759"/>
<dbReference type="InterPro" id="IPR000313">
    <property type="entry name" value="PWWP_dom"/>
</dbReference>
<dbReference type="STRING" id="41875.K8FI79"/>
<dbReference type="GO" id="GO:0032259">
    <property type="term" value="P:methylation"/>
    <property type="evidence" value="ECO:0007669"/>
    <property type="project" value="UniProtKB-KW"/>
</dbReference>
<dbReference type="PANTHER" id="PTHR45977">
    <property type="entry name" value="TARGET OF ERK KINASE MPK-1"/>
    <property type="match status" value="1"/>
</dbReference>
<protein>
    <recommendedName>
        <fullName evidence="3">RING-type E3 ubiquitin transferase</fullName>
        <ecNumber evidence="3">2.3.2.27</ecNumber>
    </recommendedName>
</protein>
<dbReference type="AlphaFoldDB" id="K8FI79"/>
<proteinExistence type="predicted"/>
<feature type="region of interest" description="Disordered" evidence="14">
    <location>
        <begin position="571"/>
        <end position="626"/>
    </location>
</feature>
<evidence type="ECO:0000256" key="9">
    <source>
        <dbReference type="ARBA" id="ARBA00022786"/>
    </source>
</evidence>
<evidence type="ECO:0000256" key="2">
    <source>
        <dbReference type="ARBA" id="ARBA00004141"/>
    </source>
</evidence>
<feature type="region of interest" description="Disordered" evidence="14">
    <location>
        <begin position="940"/>
        <end position="969"/>
    </location>
</feature>
<dbReference type="GO" id="GO:0016020">
    <property type="term" value="C:membrane"/>
    <property type="evidence" value="ECO:0007669"/>
    <property type="project" value="UniProtKB-SubCell"/>
</dbReference>
<dbReference type="GO" id="GO:0008168">
    <property type="term" value="F:methyltransferase activity"/>
    <property type="evidence" value="ECO:0007669"/>
    <property type="project" value="UniProtKB-KW"/>
</dbReference>
<dbReference type="SUPFAM" id="SSF53335">
    <property type="entry name" value="S-adenosyl-L-methionine-dependent methyltransferases"/>
    <property type="match status" value="1"/>
</dbReference>
<evidence type="ECO:0000256" key="7">
    <source>
        <dbReference type="ARBA" id="ARBA00022723"/>
    </source>
</evidence>
<feature type="compositionally biased region" description="Polar residues" evidence="14">
    <location>
        <begin position="942"/>
        <end position="956"/>
    </location>
</feature>
<evidence type="ECO:0000313" key="18">
    <source>
        <dbReference type="Proteomes" id="UP000198341"/>
    </source>
</evidence>
<dbReference type="InterPro" id="IPR013083">
    <property type="entry name" value="Znf_RING/FYVE/PHD"/>
</dbReference>
<evidence type="ECO:0000256" key="6">
    <source>
        <dbReference type="ARBA" id="ARBA00022692"/>
    </source>
</evidence>
<dbReference type="SMART" id="SM00184">
    <property type="entry name" value="RING"/>
    <property type="match status" value="1"/>
</dbReference>
<evidence type="ECO:0000256" key="10">
    <source>
        <dbReference type="ARBA" id="ARBA00022833"/>
    </source>
</evidence>
<dbReference type="CDD" id="cd05162">
    <property type="entry name" value="PWWP"/>
    <property type="match status" value="1"/>
</dbReference>
<dbReference type="KEGG" id="bpg:Bathy09g01510"/>
<keyword evidence="5" id="KW-0808">Transferase</keyword>
<keyword evidence="6" id="KW-0812">Transmembrane</keyword>
<keyword evidence="12" id="KW-0472">Membrane</keyword>
<dbReference type="Gene3D" id="3.30.40.10">
    <property type="entry name" value="Zinc/RING finger domain, C3HC4 (zinc finger)"/>
    <property type="match status" value="1"/>
</dbReference>
<dbReference type="eggNOG" id="KOG4628">
    <property type="taxonomic scope" value="Eukaryota"/>
</dbReference>
<dbReference type="EMBL" id="FO082270">
    <property type="protein sequence ID" value="CCO66524.1"/>
    <property type="molecule type" value="Genomic_DNA"/>
</dbReference>
<dbReference type="InterPro" id="IPR029063">
    <property type="entry name" value="SAM-dependent_MTases_sf"/>
</dbReference>
<evidence type="ECO:0000256" key="12">
    <source>
        <dbReference type="ARBA" id="ARBA00023136"/>
    </source>
</evidence>
<evidence type="ECO:0000256" key="14">
    <source>
        <dbReference type="SAM" id="MobiDB-lite"/>
    </source>
</evidence>
<dbReference type="Pfam" id="PF00145">
    <property type="entry name" value="DNA_methylase"/>
    <property type="match status" value="1"/>
</dbReference>
<evidence type="ECO:0000256" key="11">
    <source>
        <dbReference type="ARBA" id="ARBA00022989"/>
    </source>
</evidence>
<dbReference type="CDD" id="cd20404">
    <property type="entry name" value="Tudor_Agenet_AtEML-like"/>
    <property type="match status" value="1"/>
</dbReference>
<organism evidence="17 18">
    <name type="scientific">Bathycoccus prasinos</name>
    <dbReference type="NCBI Taxonomy" id="41875"/>
    <lineage>
        <taxon>Eukaryota</taxon>
        <taxon>Viridiplantae</taxon>
        <taxon>Chlorophyta</taxon>
        <taxon>Mamiellophyceae</taxon>
        <taxon>Mamiellales</taxon>
        <taxon>Bathycoccaceae</taxon>
        <taxon>Bathycoccus</taxon>
    </lineage>
</organism>